<comment type="function">
    <text evidence="1">Component of the sarcoglycan complex, a subcomplex of the dystrophin-glycoprotein complex which forms a link between the F-actin cytoskeleton and the extracellular matrix.</text>
</comment>
<dbReference type="AlphaFoldDB" id="A0A5E4N1G7"/>
<comment type="similarity">
    <text evidence="4">Belongs to the sarcoglycan beta/delta/gamma/zeta family.</text>
</comment>
<evidence type="ECO:0000256" key="4">
    <source>
        <dbReference type="ARBA" id="ARBA00007574"/>
    </source>
</evidence>
<evidence type="ECO:0000256" key="11">
    <source>
        <dbReference type="ARBA" id="ARBA00023136"/>
    </source>
</evidence>
<keyword evidence="6" id="KW-1003">Cell membrane</keyword>
<gene>
    <name evidence="17" type="ORF">CINCED_3A013251</name>
</gene>
<dbReference type="OrthoDB" id="5843723at2759"/>
<evidence type="ECO:0000256" key="10">
    <source>
        <dbReference type="ARBA" id="ARBA00022989"/>
    </source>
</evidence>
<keyword evidence="8 16" id="KW-0812">Transmembrane</keyword>
<evidence type="ECO:0000256" key="7">
    <source>
        <dbReference type="ARBA" id="ARBA00022490"/>
    </source>
</evidence>
<proteinExistence type="inferred from homology"/>
<organism evidence="17 18">
    <name type="scientific">Cinara cedri</name>
    <dbReference type="NCBI Taxonomy" id="506608"/>
    <lineage>
        <taxon>Eukaryota</taxon>
        <taxon>Metazoa</taxon>
        <taxon>Ecdysozoa</taxon>
        <taxon>Arthropoda</taxon>
        <taxon>Hexapoda</taxon>
        <taxon>Insecta</taxon>
        <taxon>Pterygota</taxon>
        <taxon>Neoptera</taxon>
        <taxon>Paraneoptera</taxon>
        <taxon>Hemiptera</taxon>
        <taxon>Sternorrhyncha</taxon>
        <taxon>Aphidomorpha</taxon>
        <taxon>Aphidoidea</taxon>
        <taxon>Aphididae</taxon>
        <taxon>Lachninae</taxon>
        <taxon>Cinara</taxon>
    </lineage>
</organism>
<dbReference type="InterPro" id="IPR027659">
    <property type="entry name" value="Sgcb"/>
</dbReference>
<protein>
    <recommendedName>
        <fullName evidence="5">Beta-sarcoglycan</fullName>
    </recommendedName>
</protein>
<evidence type="ECO:0000256" key="8">
    <source>
        <dbReference type="ARBA" id="ARBA00022692"/>
    </source>
</evidence>
<comment type="subunit">
    <text evidence="15">Cross-link to form 2 major subcomplexes: one consisting of SGCB, SGCD and SGCG and the other consisting of SGCB and SGCD. The association between SGCB and SGCG is particularly strong while SGCA is loosely associated with the other sarcoglycans.</text>
</comment>
<dbReference type="InterPro" id="IPR006875">
    <property type="entry name" value="Sarcoglycan"/>
</dbReference>
<keyword evidence="12" id="KW-1015">Disulfide bond</keyword>
<keyword evidence="13" id="KW-0325">Glycoprotein</keyword>
<evidence type="ECO:0000313" key="18">
    <source>
        <dbReference type="Proteomes" id="UP000325440"/>
    </source>
</evidence>
<evidence type="ECO:0000256" key="5">
    <source>
        <dbReference type="ARBA" id="ARBA00015329"/>
    </source>
</evidence>
<evidence type="ECO:0000256" key="1">
    <source>
        <dbReference type="ARBA" id="ARBA00002860"/>
    </source>
</evidence>
<keyword evidence="14" id="KW-0206">Cytoskeleton</keyword>
<keyword evidence="9" id="KW-0735">Signal-anchor</keyword>
<evidence type="ECO:0000256" key="16">
    <source>
        <dbReference type="SAM" id="Phobius"/>
    </source>
</evidence>
<dbReference type="Proteomes" id="UP000325440">
    <property type="component" value="Unassembled WGS sequence"/>
</dbReference>
<keyword evidence="7" id="KW-0963">Cytoplasm</keyword>
<evidence type="ECO:0000313" key="17">
    <source>
        <dbReference type="EMBL" id="VVC37791.1"/>
    </source>
</evidence>
<evidence type="ECO:0000256" key="3">
    <source>
        <dbReference type="ARBA" id="ARBA00004274"/>
    </source>
</evidence>
<sequence length="305" mass="34130">MMNNLKNIRTHNLLLTNRLLKPTKKHIKTTEENDWLLITTNWHFWIYVWTLMIIAIVGLGATLMLLVVLRITTSMESIEFLADNGLTKLIGNIDLDEIYKTDGILEGFKDIPLEIGSENSNIIVHIINPEDKSMESVIELGSSKTQVKNIDSFTVGNPDNPIFTTLFPNFGLPEGVRHLDVATVYSNRIVSPINETLTLRSSNYTRLKGNEGTIIDGSKIKWTAEGDIFLRSVNGTVVLSSAGIYLDVQNLPVVLHPRYTTPPPQYKLCICMPSGMIFRVPVSTSYSSHLACSMIDIEEGNHPCE</sequence>
<evidence type="ECO:0000256" key="9">
    <source>
        <dbReference type="ARBA" id="ARBA00022968"/>
    </source>
</evidence>
<evidence type="ECO:0000256" key="15">
    <source>
        <dbReference type="ARBA" id="ARBA00026041"/>
    </source>
</evidence>
<dbReference type="GO" id="GO:0007517">
    <property type="term" value="P:muscle organ development"/>
    <property type="evidence" value="ECO:0007669"/>
    <property type="project" value="InterPro"/>
</dbReference>
<dbReference type="EMBL" id="CABPRJ010001455">
    <property type="protein sequence ID" value="VVC37791.1"/>
    <property type="molecule type" value="Genomic_DNA"/>
</dbReference>
<evidence type="ECO:0000256" key="2">
    <source>
        <dbReference type="ARBA" id="ARBA00004245"/>
    </source>
</evidence>
<dbReference type="PANTHER" id="PTHR21142:SF2">
    <property type="entry name" value="BETA-SARCOGLYCAN"/>
    <property type="match status" value="1"/>
</dbReference>
<accession>A0A5E4N1G7</accession>
<dbReference type="GO" id="GO:0042383">
    <property type="term" value="C:sarcolemma"/>
    <property type="evidence" value="ECO:0007669"/>
    <property type="project" value="UniProtKB-SubCell"/>
</dbReference>
<evidence type="ECO:0000256" key="6">
    <source>
        <dbReference type="ARBA" id="ARBA00022475"/>
    </source>
</evidence>
<dbReference type="GO" id="GO:0016012">
    <property type="term" value="C:sarcoglycan complex"/>
    <property type="evidence" value="ECO:0007669"/>
    <property type="project" value="InterPro"/>
</dbReference>
<feature type="transmembrane region" description="Helical" evidence="16">
    <location>
        <begin position="44"/>
        <end position="69"/>
    </location>
</feature>
<evidence type="ECO:0000256" key="12">
    <source>
        <dbReference type="ARBA" id="ARBA00023157"/>
    </source>
</evidence>
<keyword evidence="11 16" id="KW-0472">Membrane</keyword>
<reference evidence="17 18" key="1">
    <citation type="submission" date="2019-08" db="EMBL/GenBank/DDBJ databases">
        <authorList>
            <person name="Alioto T."/>
            <person name="Alioto T."/>
            <person name="Gomez Garrido J."/>
        </authorList>
    </citation>
    <scope>NUCLEOTIDE SEQUENCE [LARGE SCALE GENOMIC DNA]</scope>
</reference>
<keyword evidence="18" id="KW-1185">Reference proteome</keyword>
<dbReference type="GO" id="GO:0005856">
    <property type="term" value="C:cytoskeleton"/>
    <property type="evidence" value="ECO:0007669"/>
    <property type="project" value="UniProtKB-SubCell"/>
</dbReference>
<dbReference type="Pfam" id="PF04790">
    <property type="entry name" value="Sarcoglycan_1"/>
    <property type="match status" value="1"/>
</dbReference>
<comment type="subcellular location">
    <subcellularLocation>
        <location evidence="3">Cell membrane</location>
        <location evidence="3">Sarcolemma</location>
        <topology evidence="3">Single-pass type II membrane protein</topology>
    </subcellularLocation>
    <subcellularLocation>
        <location evidence="2">Cytoplasm</location>
        <location evidence="2">Cytoskeleton</location>
    </subcellularLocation>
</comment>
<keyword evidence="10 16" id="KW-1133">Transmembrane helix</keyword>
<evidence type="ECO:0000256" key="14">
    <source>
        <dbReference type="ARBA" id="ARBA00023212"/>
    </source>
</evidence>
<dbReference type="PANTHER" id="PTHR21142">
    <property type="entry name" value="SARCOGLYCANS"/>
    <property type="match status" value="1"/>
</dbReference>
<name>A0A5E4N1G7_9HEMI</name>
<evidence type="ECO:0000256" key="13">
    <source>
        <dbReference type="ARBA" id="ARBA00023180"/>
    </source>
</evidence>